<evidence type="ECO:0000313" key="8">
    <source>
        <dbReference type="EMBL" id="MFD3408460.1"/>
    </source>
</evidence>
<feature type="domain" description="RNA polymerase sigma factor 70 region 4 type 2" evidence="7">
    <location>
        <begin position="125"/>
        <end position="174"/>
    </location>
</feature>
<dbReference type="Pfam" id="PF08281">
    <property type="entry name" value="Sigma70_r4_2"/>
    <property type="match status" value="1"/>
</dbReference>
<evidence type="ECO:0000256" key="1">
    <source>
        <dbReference type="ARBA" id="ARBA00010641"/>
    </source>
</evidence>
<dbReference type="NCBIfam" id="TIGR02937">
    <property type="entry name" value="sigma70-ECF"/>
    <property type="match status" value="1"/>
</dbReference>
<feature type="domain" description="RNA polymerase sigma-70 region 2" evidence="6">
    <location>
        <begin position="20"/>
        <end position="88"/>
    </location>
</feature>
<dbReference type="Gene3D" id="1.10.10.10">
    <property type="entry name" value="Winged helix-like DNA-binding domain superfamily/Winged helix DNA-binding domain"/>
    <property type="match status" value="1"/>
</dbReference>
<accession>A0ABW6DL48</accession>
<dbReference type="Pfam" id="PF04542">
    <property type="entry name" value="Sigma70_r2"/>
    <property type="match status" value="1"/>
</dbReference>
<dbReference type="Gene3D" id="1.10.1740.10">
    <property type="match status" value="1"/>
</dbReference>
<keyword evidence="4" id="KW-0238">DNA-binding</keyword>
<dbReference type="SUPFAM" id="SSF88946">
    <property type="entry name" value="Sigma2 domain of RNA polymerase sigma factors"/>
    <property type="match status" value="1"/>
</dbReference>
<sequence length="181" mass="21342">MMDREIRDLISGDELAFRALVKEYQGRVFHHAMQILRNREEAEDVCQETFIQVYESIKSFKGQSSLSTWIIRIAINKALEKLRKEKRRAQLRELLPWWMPNESKSYESTELHPDIQLENKEKALSLYRAIDRLNPNQRVAFTLIKLDEMSYAEASELMNLSIKAIESLVSRAKENIKKELK</sequence>
<evidence type="ECO:0000256" key="2">
    <source>
        <dbReference type="ARBA" id="ARBA00023015"/>
    </source>
</evidence>
<dbReference type="InterPro" id="IPR013249">
    <property type="entry name" value="RNA_pol_sigma70_r4_t2"/>
</dbReference>
<evidence type="ECO:0000313" key="9">
    <source>
        <dbReference type="Proteomes" id="UP001598019"/>
    </source>
</evidence>
<dbReference type="InterPro" id="IPR007627">
    <property type="entry name" value="RNA_pol_sigma70_r2"/>
</dbReference>
<reference evidence="8 9" key="1">
    <citation type="submission" date="2024-03" db="EMBL/GenBank/DDBJ databases">
        <title>Aquirufa genome sequencing.</title>
        <authorList>
            <person name="Pitt A."/>
            <person name="Hahn M.W."/>
        </authorList>
    </citation>
    <scope>NUCLEOTIDE SEQUENCE [LARGE SCALE GENOMIC DNA]</scope>
    <source>
        <strain evidence="8 9">HETE-83D</strain>
    </source>
</reference>
<dbReference type="PANTHER" id="PTHR43133:SF8">
    <property type="entry name" value="RNA POLYMERASE SIGMA FACTOR HI_1459-RELATED"/>
    <property type="match status" value="1"/>
</dbReference>
<comment type="caution">
    <text evidence="8">The sequence shown here is derived from an EMBL/GenBank/DDBJ whole genome shotgun (WGS) entry which is preliminary data.</text>
</comment>
<dbReference type="InterPro" id="IPR013324">
    <property type="entry name" value="RNA_pol_sigma_r3/r4-like"/>
</dbReference>
<dbReference type="InterPro" id="IPR036388">
    <property type="entry name" value="WH-like_DNA-bd_sf"/>
</dbReference>
<keyword evidence="2" id="KW-0805">Transcription regulation</keyword>
<name>A0ABW6DL48_9BACT</name>
<dbReference type="EMBL" id="JBBKXX010000002">
    <property type="protein sequence ID" value="MFD3408460.1"/>
    <property type="molecule type" value="Genomic_DNA"/>
</dbReference>
<dbReference type="InterPro" id="IPR039425">
    <property type="entry name" value="RNA_pol_sigma-70-like"/>
</dbReference>
<dbReference type="RefSeq" id="WP_377980848.1">
    <property type="nucleotide sequence ID" value="NZ_JBBKXX010000002.1"/>
</dbReference>
<protein>
    <submittedName>
        <fullName evidence="8">RNA polymerase sigma factor</fullName>
    </submittedName>
</protein>
<proteinExistence type="inferred from homology"/>
<evidence type="ECO:0000259" key="6">
    <source>
        <dbReference type="Pfam" id="PF04542"/>
    </source>
</evidence>
<organism evidence="8 9">
    <name type="scientific">Aquirufa esocilacus</name>
    <dbReference type="NCBI Taxonomy" id="3096513"/>
    <lineage>
        <taxon>Bacteria</taxon>
        <taxon>Pseudomonadati</taxon>
        <taxon>Bacteroidota</taxon>
        <taxon>Cytophagia</taxon>
        <taxon>Cytophagales</taxon>
        <taxon>Flectobacillaceae</taxon>
        <taxon>Aquirufa</taxon>
    </lineage>
</organism>
<evidence type="ECO:0000259" key="7">
    <source>
        <dbReference type="Pfam" id="PF08281"/>
    </source>
</evidence>
<keyword evidence="5" id="KW-0804">Transcription</keyword>
<dbReference type="InterPro" id="IPR013325">
    <property type="entry name" value="RNA_pol_sigma_r2"/>
</dbReference>
<dbReference type="SUPFAM" id="SSF88659">
    <property type="entry name" value="Sigma3 and sigma4 domains of RNA polymerase sigma factors"/>
    <property type="match status" value="1"/>
</dbReference>
<evidence type="ECO:0000256" key="5">
    <source>
        <dbReference type="ARBA" id="ARBA00023163"/>
    </source>
</evidence>
<keyword evidence="9" id="KW-1185">Reference proteome</keyword>
<gene>
    <name evidence="8" type="ORF">SKC37_07315</name>
</gene>
<dbReference type="Proteomes" id="UP001598019">
    <property type="component" value="Unassembled WGS sequence"/>
</dbReference>
<evidence type="ECO:0000256" key="4">
    <source>
        <dbReference type="ARBA" id="ARBA00023125"/>
    </source>
</evidence>
<dbReference type="PANTHER" id="PTHR43133">
    <property type="entry name" value="RNA POLYMERASE ECF-TYPE SIGMA FACTO"/>
    <property type="match status" value="1"/>
</dbReference>
<evidence type="ECO:0000256" key="3">
    <source>
        <dbReference type="ARBA" id="ARBA00023082"/>
    </source>
</evidence>
<dbReference type="InterPro" id="IPR014284">
    <property type="entry name" value="RNA_pol_sigma-70_dom"/>
</dbReference>
<keyword evidence="3" id="KW-0731">Sigma factor</keyword>
<comment type="similarity">
    <text evidence="1">Belongs to the sigma-70 factor family. ECF subfamily.</text>
</comment>